<keyword evidence="2" id="KW-0964">Secreted</keyword>
<keyword evidence="4" id="KW-0677">Repeat</keyword>
<sequence>MPATGFAKSHINGDVGVFALAQCRGDISGQACKSCVTSAAKMLGQYCANFADAFIWYDR</sequence>
<evidence type="ECO:0000256" key="5">
    <source>
        <dbReference type="ARBA" id="ARBA00038515"/>
    </source>
</evidence>
<dbReference type="GO" id="GO:0005576">
    <property type="term" value="C:extracellular region"/>
    <property type="evidence" value="ECO:0007669"/>
    <property type="project" value="UniProtKB-SubCell"/>
</dbReference>
<dbReference type="Gene3D" id="3.30.430.20">
    <property type="entry name" value="Gnk2 domain, C-X8-C-X2-C motif"/>
    <property type="match status" value="1"/>
</dbReference>
<dbReference type="Proteomes" id="UP000636800">
    <property type="component" value="Chromosome 7"/>
</dbReference>
<proteinExistence type="inferred from homology"/>
<keyword evidence="3" id="KW-0732">Signal</keyword>
<evidence type="ECO:0000256" key="2">
    <source>
        <dbReference type="ARBA" id="ARBA00022525"/>
    </source>
</evidence>
<accession>A0A835QML9</accession>
<evidence type="ECO:0000313" key="7">
    <source>
        <dbReference type="EMBL" id="KAG0473731.1"/>
    </source>
</evidence>
<evidence type="ECO:0000313" key="8">
    <source>
        <dbReference type="Proteomes" id="UP000636800"/>
    </source>
</evidence>
<keyword evidence="8" id="KW-1185">Reference proteome</keyword>
<dbReference type="InterPro" id="IPR050581">
    <property type="entry name" value="CRR_secretory_protein"/>
</dbReference>
<organism evidence="7 8">
    <name type="scientific">Vanilla planifolia</name>
    <name type="common">Vanilla</name>
    <dbReference type="NCBI Taxonomy" id="51239"/>
    <lineage>
        <taxon>Eukaryota</taxon>
        <taxon>Viridiplantae</taxon>
        <taxon>Streptophyta</taxon>
        <taxon>Embryophyta</taxon>
        <taxon>Tracheophyta</taxon>
        <taxon>Spermatophyta</taxon>
        <taxon>Magnoliopsida</taxon>
        <taxon>Liliopsida</taxon>
        <taxon>Asparagales</taxon>
        <taxon>Orchidaceae</taxon>
        <taxon>Vanilloideae</taxon>
        <taxon>Vanilleae</taxon>
        <taxon>Vanilla</taxon>
    </lineage>
</organism>
<reference evidence="7 8" key="1">
    <citation type="journal article" date="2020" name="Nat. Food">
        <title>A phased Vanilla planifolia genome enables genetic improvement of flavour and production.</title>
        <authorList>
            <person name="Hasing T."/>
            <person name="Tang H."/>
            <person name="Brym M."/>
            <person name="Khazi F."/>
            <person name="Huang T."/>
            <person name="Chambers A.H."/>
        </authorList>
    </citation>
    <scope>NUCLEOTIDE SEQUENCE [LARGE SCALE GENOMIC DNA]</scope>
    <source>
        <tissue evidence="7">Leaf</tissue>
    </source>
</reference>
<dbReference type="PANTHER" id="PTHR32411">
    <property type="entry name" value="CYSTEINE-RICH REPEAT SECRETORY PROTEIN 38-RELATED"/>
    <property type="match status" value="1"/>
</dbReference>
<comment type="similarity">
    <text evidence="5">Belongs to the cysteine-rich repeat secretory protein family.</text>
</comment>
<dbReference type="OrthoDB" id="1430376at2759"/>
<feature type="domain" description="Gnk2-homologous" evidence="6">
    <location>
        <begin position="1"/>
        <end position="59"/>
    </location>
</feature>
<evidence type="ECO:0000256" key="3">
    <source>
        <dbReference type="ARBA" id="ARBA00022729"/>
    </source>
</evidence>
<evidence type="ECO:0000256" key="4">
    <source>
        <dbReference type="ARBA" id="ARBA00022737"/>
    </source>
</evidence>
<dbReference type="CDD" id="cd23509">
    <property type="entry name" value="Gnk2-like"/>
    <property type="match status" value="1"/>
</dbReference>
<comment type="subcellular location">
    <subcellularLocation>
        <location evidence="1">Secreted</location>
    </subcellularLocation>
</comment>
<comment type="caution">
    <text evidence="7">The sequence shown here is derived from an EMBL/GenBank/DDBJ whole genome shotgun (WGS) entry which is preliminary data.</text>
</comment>
<gene>
    <name evidence="7" type="ORF">HPP92_015588</name>
</gene>
<dbReference type="PROSITE" id="PS51473">
    <property type="entry name" value="GNK2"/>
    <property type="match status" value="1"/>
</dbReference>
<dbReference type="EMBL" id="JADCNL010000007">
    <property type="protein sequence ID" value="KAG0473731.1"/>
    <property type="molecule type" value="Genomic_DNA"/>
</dbReference>
<dbReference type="Pfam" id="PF01657">
    <property type="entry name" value="Stress-antifung"/>
    <property type="match status" value="1"/>
</dbReference>
<dbReference type="InterPro" id="IPR038408">
    <property type="entry name" value="GNK2_sf"/>
</dbReference>
<protein>
    <recommendedName>
        <fullName evidence="6">Gnk2-homologous domain-containing protein</fullName>
    </recommendedName>
</protein>
<name>A0A835QML9_VANPL</name>
<dbReference type="InterPro" id="IPR002902">
    <property type="entry name" value="GNK2"/>
</dbReference>
<dbReference type="AlphaFoldDB" id="A0A835QML9"/>
<evidence type="ECO:0000256" key="1">
    <source>
        <dbReference type="ARBA" id="ARBA00004613"/>
    </source>
</evidence>
<evidence type="ECO:0000259" key="6">
    <source>
        <dbReference type="PROSITE" id="PS51473"/>
    </source>
</evidence>